<organism evidence="2 3">
    <name type="scientific">Dictyobacter arantiisoli</name>
    <dbReference type="NCBI Taxonomy" id="2014874"/>
    <lineage>
        <taxon>Bacteria</taxon>
        <taxon>Bacillati</taxon>
        <taxon>Chloroflexota</taxon>
        <taxon>Ktedonobacteria</taxon>
        <taxon>Ktedonobacterales</taxon>
        <taxon>Dictyobacteraceae</taxon>
        <taxon>Dictyobacter</taxon>
    </lineage>
</organism>
<keyword evidence="1" id="KW-0472">Membrane</keyword>
<evidence type="ECO:0000313" key="2">
    <source>
        <dbReference type="EMBL" id="GCF08953.1"/>
    </source>
</evidence>
<dbReference type="AlphaFoldDB" id="A0A5A5TD41"/>
<name>A0A5A5TD41_9CHLR</name>
<dbReference type="Proteomes" id="UP000322530">
    <property type="component" value="Unassembled WGS sequence"/>
</dbReference>
<reference evidence="2 3" key="1">
    <citation type="submission" date="2019-01" db="EMBL/GenBank/DDBJ databases">
        <title>Draft genome sequence of Dictyobacter sp. Uno17.</title>
        <authorList>
            <person name="Wang C.M."/>
            <person name="Zheng Y."/>
            <person name="Sakai Y."/>
            <person name="Abe K."/>
            <person name="Yokota A."/>
            <person name="Yabe S."/>
        </authorList>
    </citation>
    <scope>NUCLEOTIDE SEQUENCE [LARGE SCALE GENOMIC DNA]</scope>
    <source>
        <strain evidence="2 3">Uno17</strain>
    </source>
</reference>
<evidence type="ECO:0000313" key="3">
    <source>
        <dbReference type="Proteomes" id="UP000322530"/>
    </source>
</evidence>
<evidence type="ECO:0000256" key="1">
    <source>
        <dbReference type="SAM" id="Phobius"/>
    </source>
</evidence>
<feature type="transmembrane region" description="Helical" evidence="1">
    <location>
        <begin position="27"/>
        <end position="46"/>
    </location>
</feature>
<comment type="caution">
    <text evidence="2">The sequence shown here is derived from an EMBL/GenBank/DDBJ whole genome shotgun (WGS) entry which is preliminary data.</text>
</comment>
<keyword evidence="3" id="KW-1185">Reference proteome</keyword>
<keyword evidence="1" id="KW-1133">Transmembrane helix</keyword>
<sequence>MLEQKNELDSQAVKPFEIKNPALRRGVMILWHLSIIAAIGVLILYWQTSFFAIGCEGDFSKLLEKIIILLFALFLTSPFTEILRKRLFPRISAPRM</sequence>
<dbReference type="RefSeq" id="WP_149401916.1">
    <property type="nucleotide sequence ID" value="NZ_BIXY01000033.1"/>
</dbReference>
<keyword evidence="1" id="KW-0812">Transmembrane</keyword>
<accession>A0A5A5TD41</accession>
<feature type="transmembrane region" description="Helical" evidence="1">
    <location>
        <begin position="66"/>
        <end position="83"/>
    </location>
</feature>
<gene>
    <name evidence="2" type="ORF">KDI_25170</name>
</gene>
<protein>
    <submittedName>
        <fullName evidence="2">Uncharacterized protein</fullName>
    </submittedName>
</protein>
<dbReference type="EMBL" id="BIXY01000033">
    <property type="protein sequence ID" value="GCF08953.1"/>
    <property type="molecule type" value="Genomic_DNA"/>
</dbReference>
<proteinExistence type="predicted"/>